<comment type="caution">
    <text evidence="2">The sequence shown here is derived from an EMBL/GenBank/DDBJ whole genome shotgun (WGS) entry which is preliminary data.</text>
</comment>
<dbReference type="OrthoDB" id="9804157at2"/>
<dbReference type="AlphaFoldDB" id="E9SDI0"/>
<keyword evidence="3" id="KW-1185">Reference proteome</keyword>
<evidence type="ECO:0000259" key="1">
    <source>
        <dbReference type="Pfam" id="PF01592"/>
    </source>
</evidence>
<dbReference type="eggNOG" id="COG0822">
    <property type="taxonomic scope" value="Bacteria"/>
</dbReference>
<protein>
    <submittedName>
        <fullName evidence="2">SUF system FeS assembly protein, NifU family</fullName>
    </submittedName>
</protein>
<organism evidence="2 3">
    <name type="scientific">Ruminococcus albus 8</name>
    <dbReference type="NCBI Taxonomy" id="246199"/>
    <lineage>
        <taxon>Bacteria</taxon>
        <taxon>Bacillati</taxon>
        <taxon>Bacillota</taxon>
        <taxon>Clostridia</taxon>
        <taxon>Eubacteriales</taxon>
        <taxon>Oscillospiraceae</taxon>
        <taxon>Ruminococcus</taxon>
    </lineage>
</organism>
<dbReference type="STRING" id="246199.CUS_7176"/>
<sequence length="143" mass="15491">MTDNFYGEVLTDHNLHPLHKHELPTATCCHEGVNSTCGDDIVLNLEIKDGIIVNGSYTGSGCAISQASADIMLELVIGRTPDEAQHYKELFFKMIGGDITEEELEELEEAGALQNVAKMPARVKCAMLGWRTLETLLSGEGGG</sequence>
<dbReference type="EMBL" id="ADKM02000091">
    <property type="protein sequence ID" value="EGC02631.1"/>
    <property type="molecule type" value="Genomic_DNA"/>
</dbReference>
<dbReference type="Gene3D" id="3.90.1010.10">
    <property type="match status" value="1"/>
</dbReference>
<dbReference type="RefSeq" id="WP_002850607.1">
    <property type="nucleotide sequence ID" value="NZ_ADKM02000091.1"/>
</dbReference>
<gene>
    <name evidence="2" type="ORF">CUS_7176</name>
</gene>
<dbReference type="SUPFAM" id="SSF82649">
    <property type="entry name" value="SufE/NifU"/>
    <property type="match status" value="1"/>
</dbReference>
<feature type="domain" description="NIF system FeS cluster assembly NifU N-terminal" evidence="1">
    <location>
        <begin position="6"/>
        <end position="124"/>
    </location>
</feature>
<dbReference type="GO" id="GO:0005506">
    <property type="term" value="F:iron ion binding"/>
    <property type="evidence" value="ECO:0007669"/>
    <property type="project" value="InterPro"/>
</dbReference>
<evidence type="ECO:0000313" key="2">
    <source>
        <dbReference type="EMBL" id="EGC02631.1"/>
    </source>
</evidence>
<dbReference type="Proteomes" id="UP000004259">
    <property type="component" value="Unassembled WGS sequence"/>
</dbReference>
<evidence type="ECO:0000313" key="3">
    <source>
        <dbReference type="Proteomes" id="UP000004259"/>
    </source>
</evidence>
<accession>E9SDI0</accession>
<dbReference type="Pfam" id="PF01592">
    <property type="entry name" value="NifU_N"/>
    <property type="match status" value="1"/>
</dbReference>
<dbReference type="InterPro" id="IPR002871">
    <property type="entry name" value="NIF_FeS_clus_asmbl_NifU_N"/>
</dbReference>
<dbReference type="GO" id="GO:0016226">
    <property type="term" value="P:iron-sulfur cluster assembly"/>
    <property type="evidence" value="ECO:0007669"/>
    <property type="project" value="InterPro"/>
</dbReference>
<name>E9SDI0_RUMAL</name>
<dbReference type="CDD" id="cd06664">
    <property type="entry name" value="IscU_like"/>
    <property type="match status" value="1"/>
</dbReference>
<dbReference type="GO" id="GO:0051536">
    <property type="term" value="F:iron-sulfur cluster binding"/>
    <property type="evidence" value="ECO:0007669"/>
    <property type="project" value="InterPro"/>
</dbReference>
<proteinExistence type="predicted"/>
<reference evidence="2 3" key="1">
    <citation type="submission" date="2011-02" db="EMBL/GenBank/DDBJ databases">
        <authorList>
            <person name="Nelson K.E."/>
            <person name="Sutton G."/>
            <person name="Torralba M."/>
            <person name="Durkin S."/>
            <person name="Harkins D."/>
            <person name="Montgomery R."/>
            <person name="Ziemer C."/>
            <person name="Klaassens E."/>
            <person name="Ocuiv P."/>
            <person name="Morrison M."/>
        </authorList>
    </citation>
    <scope>NUCLEOTIDE SEQUENCE [LARGE SCALE GENOMIC DNA]</scope>
    <source>
        <strain evidence="2 3">8</strain>
    </source>
</reference>
<dbReference type="NCBIfam" id="TIGR01994">
    <property type="entry name" value="SUF_scaf_2"/>
    <property type="match status" value="1"/>
</dbReference>